<dbReference type="OrthoDB" id="8550465at2"/>
<keyword evidence="2 3" id="KW-0186">Copper</keyword>
<dbReference type="Proteomes" id="UP000214603">
    <property type="component" value="Unassembled WGS sequence"/>
</dbReference>
<dbReference type="SUPFAM" id="SSF52833">
    <property type="entry name" value="Thioredoxin-like"/>
    <property type="match status" value="1"/>
</dbReference>
<feature type="domain" description="Thioredoxin" evidence="5">
    <location>
        <begin position="39"/>
        <end position="203"/>
    </location>
</feature>
<proteinExistence type="inferred from homology"/>
<keyword evidence="3" id="KW-0479">Metal-binding</keyword>
<comment type="caution">
    <text evidence="6">The sequence shown here is derived from an EMBL/GenBank/DDBJ whole genome shotgun (WGS) entry which is preliminary data.</text>
</comment>
<organism evidence="6 7">
    <name type="scientific">Candidimonas nitroreducens</name>
    <dbReference type="NCBI Taxonomy" id="683354"/>
    <lineage>
        <taxon>Bacteria</taxon>
        <taxon>Pseudomonadati</taxon>
        <taxon>Pseudomonadota</taxon>
        <taxon>Betaproteobacteria</taxon>
        <taxon>Burkholderiales</taxon>
        <taxon>Alcaligenaceae</taxon>
        <taxon>Candidimonas</taxon>
    </lineage>
</organism>
<dbReference type="PROSITE" id="PS51352">
    <property type="entry name" value="THIOREDOXIN_2"/>
    <property type="match status" value="1"/>
</dbReference>
<evidence type="ECO:0000313" key="6">
    <source>
        <dbReference type="EMBL" id="OWT58354.1"/>
    </source>
</evidence>
<dbReference type="InterPro" id="IPR013766">
    <property type="entry name" value="Thioredoxin_domain"/>
</dbReference>
<feature type="disulfide bond" description="Redox-active" evidence="4">
    <location>
        <begin position="80"/>
        <end position="84"/>
    </location>
</feature>
<sequence length="247" mass="25701">MRLAVSLLLVCLLGLGAIYAQTDGFTVVTAESARRLSVEHHPRPIPDAGLVLESGASAPLLQWLQSDGRIAIVDFIYTRCISICAALGSEFQQLQAALRSRGLGDRVRLLSISFDPADSADDLARYARGLHADPQLWQFAGAADARQRRALLDTFGIVVVPAPLGQFVHNAALHVVTADGRLARVVDYDDPDQALQAAVALAGRAGPACPTGGRAAWLSGAGRAAAAHSGEPAAAAAGAPRSQEGGQ</sequence>
<accession>A0A225MAN1</accession>
<dbReference type="Gene3D" id="3.40.30.10">
    <property type="entry name" value="Glutaredoxin"/>
    <property type="match status" value="1"/>
</dbReference>
<evidence type="ECO:0000256" key="4">
    <source>
        <dbReference type="PIRSR" id="PIRSR603782-2"/>
    </source>
</evidence>
<dbReference type="AlphaFoldDB" id="A0A225MAN1"/>
<keyword evidence="7" id="KW-1185">Reference proteome</keyword>
<gene>
    <name evidence="6" type="ORF">CEY11_15360</name>
</gene>
<dbReference type="InterPro" id="IPR036249">
    <property type="entry name" value="Thioredoxin-like_sf"/>
</dbReference>
<name>A0A225MAN1_9BURK</name>
<dbReference type="GO" id="GO:0046872">
    <property type="term" value="F:metal ion binding"/>
    <property type="evidence" value="ECO:0007669"/>
    <property type="project" value="UniProtKB-KW"/>
</dbReference>
<feature type="binding site" evidence="3">
    <location>
        <position position="80"/>
    </location>
    <ligand>
        <name>Cu cation</name>
        <dbReference type="ChEBI" id="CHEBI:23378"/>
    </ligand>
</feature>
<reference evidence="7" key="1">
    <citation type="submission" date="2017-06" db="EMBL/GenBank/DDBJ databases">
        <title>Herbaspirillum phytohormonus sp. nov., isolated from the root nodule of Robinia pseudoacacia in lead-zinc mine.</title>
        <authorList>
            <person name="Fan M."/>
            <person name="Lin Y."/>
        </authorList>
    </citation>
    <scope>NUCLEOTIDE SEQUENCE [LARGE SCALE GENOMIC DNA]</scope>
    <source>
        <strain evidence="7">SC-089</strain>
    </source>
</reference>
<dbReference type="InterPro" id="IPR003782">
    <property type="entry name" value="SCO1/SenC"/>
</dbReference>
<dbReference type="EMBL" id="NJIH01000008">
    <property type="protein sequence ID" value="OWT58354.1"/>
    <property type="molecule type" value="Genomic_DNA"/>
</dbReference>
<comment type="similarity">
    <text evidence="1">Belongs to the SCO1/2 family.</text>
</comment>
<protein>
    <submittedName>
        <fullName evidence="6">SCO family protein</fullName>
    </submittedName>
</protein>
<evidence type="ECO:0000256" key="1">
    <source>
        <dbReference type="ARBA" id="ARBA00010996"/>
    </source>
</evidence>
<dbReference type="CDD" id="cd02968">
    <property type="entry name" value="SCO"/>
    <property type="match status" value="1"/>
</dbReference>
<keyword evidence="4" id="KW-1015">Disulfide bond</keyword>
<evidence type="ECO:0000313" key="7">
    <source>
        <dbReference type="Proteomes" id="UP000214603"/>
    </source>
</evidence>
<evidence type="ECO:0000256" key="3">
    <source>
        <dbReference type="PIRSR" id="PIRSR603782-1"/>
    </source>
</evidence>
<evidence type="ECO:0000256" key="2">
    <source>
        <dbReference type="ARBA" id="ARBA00023008"/>
    </source>
</evidence>
<dbReference type="RefSeq" id="WP_088604265.1">
    <property type="nucleotide sequence ID" value="NZ_NJIH01000008.1"/>
</dbReference>
<evidence type="ECO:0000259" key="5">
    <source>
        <dbReference type="PROSITE" id="PS51352"/>
    </source>
</evidence>
<dbReference type="Pfam" id="PF02630">
    <property type="entry name" value="SCO1-SenC"/>
    <property type="match status" value="1"/>
</dbReference>
<feature type="binding site" evidence="3">
    <location>
        <position position="84"/>
    </location>
    <ligand>
        <name>Cu cation</name>
        <dbReference type="ChEBI" id="CHEBI:23378"/>
    </ligand>
</feature>